<name>A0AAI9U6X4_9PEZI</name>
<keyword evidence="1" id="KW-1133">Transmembrane helix</keyword>
<protein>
    <submittedName>
        <fullName evidence="2">Uncharacterized protein</fullName>
    </submittedName>
</protein>
<reference evidence="2" key="1">
    <citation type="submission" date="2016-11" db="EMBL/GenBank/DDBJ databases">
        <title>The genome sequence of Colletotrichum cuscutae.</title>
        <authorList>
            <person name="Baroncelli R."/>
        </authorList>
    </citation>
    <scope>NUCLEOTIDE SEQUENCE</scope>
    <source>
        <strain evidence="2">IMI 304802</strain>
    </source>
</reference>
<evidence type="ECO:0000313" key="3">
    <source>
        <dbReference type="Proteomes" id="UP001239213"/>
    </source>
</evidence>
<accession>A0AAI9U6X4</accession>
<gene>
    <name evidence="2" type="ORF">CCUS01_01858</name>
</gene>
<keyword evidence="1" id="KW-0472">Membrane</keyword>
<evidence type="ECO:0000313" key="2">
    <source>
        <dbReference type="EMBL" id="KAK1452842.1"/>
    </source>
</evidence>
<dbReference type="EMBL" id="MPDP01000293">
    <property type="protein sequence ID" value="KAK1452842.1"/>
    <property type="molecule type" value="Genomic_DNA"/>
</dbReference>
<dbReference type="Proteomes" id="UP001239213">
    <property type="component" value="Unassembled WGS sequence"/>
</dbReference>
<keyword evidence="3" id="KW-1185">Reference proteome</keyword>
<proteinExistence type="predicted"/>
<keyword evidence="1" id="KW-0812">Transmembrane</keyword>
<organism evidence="2 3">
    <name type="scientific">Colletotrichum cuscutae</name>
    <dbReference type="NCBI Taxonomy" id="1209917"/>
    <lineage>
        <taxon>Eukaryota</taxon>
        <taxon>Fungi</taxon>
        <taxon>Dikarya</taxon>
        <taxon>Ascomycota</taxon>
        <taxon>Pezizomycotina</taxon>
        <taxon>Sordariomycetes</taxon>
        <taxon>Hypocreomycetidae</taxon>
        <taxon>Glomerellales</taxon>
        <taxon>Glomerellaceae</taxon>
        <taxon>Colletotrichum</taxon>
        <taxon>Colletotrichum acutatum species complex</taxon>
    </lineage>
</organism>
<evidence type="ECO:0000256" key="1">
    <source>
        <dbReference type="SAM" id="Phobius"/>
    </source>
</evidence>
<feature type="transmembrane region" description="Helical" evidence="1">
    <location>
        <begin position="1849"/>
        <end position="1869"/>
    </location>
</feature>
<sequence>MDTPTRRLERSEAALNRRGAIFAFTGKLEGKLKISTDTTRLNPNPAYGFVRRDHYWVLCNCTGTDVAAEYQWIWTIPWNSGNAGTAAEVAHYGIVYPGRKRSVRFCPGTANGRAIIIDEGLAMSGTHEDSVTQPAGGHLGFGSSHSAKFNMHIPSTAGAFLDLTLQAMQGEASASPCLADIPKGHDSARAFHAQIEKKNKVVVCGNGRKEIGYSNCCSQRLRLRAWGATIGYTLVVNLADMCIRHNTFPWVDVRLTEAWPFLKSLPHQLKIHRSVLRSLDGYLCDGVRLLHLARRRVIPPDCRVSARITGFDVESSRANFQSPRTVLLLRANLCEIDVWIQKEWTEIDVIFGFAALTEAASMTRPAKAKKTVVWRTIWIQTQIPVQSAEYREREEQRPFALGLQVPPSVRNFASRADEPHGMKLDPAESRCIEGGQQQDTQAPRSYVFVQLDTLSVPWTTQIQRKHERPYLREPGTPLNQRTNLAVVSPGKRILHGTIMEAVQASKLRRLAYANLPSLASRCRSSVLELPIVKWSGVVLMPATESMESDPTRYRPRLDLYTQPVFVTTSAWRPIWAYLLKQILMFATARNQLTSPKLQSTKLSLLPLADRFAHLLLRLFLILNRPSPTSLRSRARELRQIGLSVTVVGRRLRQSPLRLASPKTLSPGPPHGPCMTVVISPVGLSPDEAEGRPSMGLSINKVLSASLVSFRDLTASQIPAVPIRTGGQGDKHTSKALGALPVLDTRPFAMDPNNGKANGLVGDGPPADTTQVRVILCSSANYPGGGLYSSNLLEVFQKELTSSTPPSSQMKRRDGGAAHPFDAAVIPRRLTRRRCLLEEFWKPSPLGLASISWLHARATRPPHALNFAPGLDAGNTPFWPLLPSSDVHLSSLNRRYLRLDVVVVVVVPLRVTTMRTSQAMHICYELARIRVTNSKRNYSTYGRRVTRLWSLIIPYATELDVAICYFEKTYGYRARDAQSRQSGTTTIEDVEKEPSQVIQLLSFCLSSDSRGQTPPNHLVNLEPLFLANSQSFPEAPLHLGPWIEIGHAKASIRRKTWLNGQEITSRGRSNSSSVTLFRNFDTVHWMALCTSLPGRQEEAARSRALLMNECVPSVIFAIGEQGWIFGLARYFVSVSEPVLLYLYFSAMALRNGRTLEGARPAPTLWNIRPAQGQSTANGSYGALRRCFLADVVIDRRAAYSQDEDILSFIIDPTWLIEFERKQRKSDAGPEEKRFEGRQDLTLDSRLSRQRKHMRAPKPLVNWIGATHYRGKTREKPNSIAGAYCVHPRGIGKVRYAARPDGRRGSKNITLPAEVTAVADSNWPDNERDVYSRAVAFRKLSMAPQYEKQLEKKPLFNSIALTLNRVVASYPYERCGVAHDVHQGINYLGKPLLDAVTFSLPLRRRINGCFTHKVGVIQNDGVKQDDRPTPGREAEHWTPLPLAEETRSASHCLFCVHRASARYLDILNIVGEGEDGKEREYLTQERKGRGRYGYTSRKPGRGQAARTLVPTHNRFIPTRPRKYLMTSKWYPSIQCVPFGRLLVPSYPCTAVPYLAPLFVPASASMAPSSSALGISLDLTWGEGALSGSRHTDDTCVLRHRLYLTNRDGWYLRFQWVKQQRNSYYTLLIRLPLFVPAYPNDIQATTTQKPNQSYIPYHTDTLCTDSTRRLDVSTPFFFLADPFYYANHTSPSGPVTASCIRTACAVRAVPLGTSHTPPPFLPLFLPFFHLPPGPTKRIVSVVDIFITPAEPRPSVPVCAPLAASQLLFPSPFPLALCHTTHTQPSTLDPHSALCTPTPTPAPTRQLATQTPKSQGPTLHYHLAPSSHLDFLLHTYSYPSFASAAPTKLRSTVLSFFFFIFVPFLHFLATGNVPISNPRKRNSPTPTDIEASYFFLSSIPILILHSHIGTPSLAVYSSSLRFEANVESQTEASLSPSIKPPPVVLLLASPCFRSLVHRKCFVTASSNLVAVSTGLLAGCCTNDTYPAPTPAAPPGSIFPALFLIGPLFLP</sequence>
<comment type="caution">
    <text evidence="2">The sequence shown here is derived from an EMBL/GenBank/DDBJ whole genome shotgun (WGS) entry which is preliminary data.</text>
</comment>